<accession>T1JVI8</accession>
<evidence type="ECO:0000313" key="1">
    <source>
        <dbReference type="EnsemblMetazoa" id="tetur02g04770.1"/>
    </source>
</evidence>
<organism evidence="1 2">
    <name type="scientific">Tetranychus urticae</name>
    <name type="common">Two-spotted spider mite</name>
    <dbReference type="NCBI Taxonomy" id="32264"/>
    <lineage>
        <taxon>Eukaryota</taxon>
        <taxon>Metazoa</taxon>
        <taxon>Ecdysozoa</taxon>
        <taxon>Arthropoda</taxon>
        <taxon>Chelicerata</taxon>
        <taxon>Arachnida</taxon>
        <taxon>Acari</taxon>
        <taxon>Acariformes</taxon>
        <taxon>Trombidiformes</taxon>
        <taxon>Prostigmata</taxon>
        <taxon>Eleutherengona</taxon>
        <taxon>Raphignathae</taxon>
        <taxon>Tetranychoidea</taxon>
        <taxon>Tetranychidae</taxon>
        <taxon>Tetranychus</taxon>
    </lineage>
</organism>
<reference evidence="2" key="1">
    <citation type="submission" date="2011-08" db="EMBL/GenBank/DDBJ databases">
        <authorList>
            <person name="Rombauts S."/>
        </authorList>
    </citation>
    <scope>NUCLEOTIDE SEQUENCE</scope>
    <source>
        <strain evidence="2">London</strain>
    </source>
</reference>
<name>T1JVI8_TETUR</name>
<dbReference type="HOGENOM" id="CLU_3417488_0_0_1"/>
<evidence type="ECO:0000313" key="2">
    <source>
        <dbReference type="Proteomes" id="UP000015104"/>
    </source>
</evidence>
<dbReference type="Proteomes" id="UP000015104">
    <property type="component" value="Unassembled WGS sequence"/>
</dbReference>
<protein>
    <submittedName>
        <fullName evidence="1">Uncharacterized protein</fullName>
    </submittedName>
</protein>
<dbReference type="EnsemblMetazoa" id="tetur02g04770.1">
    <property type="protein sequence ID" value="tetur02g04770.1"/>
    <property type="gene ID" value="tetur02g04770"/>
</dbReference>
<reference evidence="1" key="2">
    <citation type="submission" date="2015-06" db="UniProtKB">
        <authorList>
            <consortium name="EnsemblMetazoa"/>
        </authorList>
    </citation>
    <scope>IDENTIFICATION</scope>
</reference>
<sequence>MDDLSYPVTYRVSQCVVSSFTIILFS</sequence>
<dbReference type="EMBL" id="CAEY01000795">
    <property type="status" value="NOT_ANNOTATED_CDS"/>
    <property type="molecule type" value="Genomic_DNA"/>
</dbReference>
<dbReference type="AlphaFoldDB" id="T1JVI8"/>
<keyword evidence="2" id="KW-1185">Reference proteome</keyword>
<proteinExistence type="predicted"/>